<feature type="region of interest" description="Disordered" evidence="1">
    <location>
        <begin position="42"/>
        <end position="68"/>
    </location>
</feature>
<organism evidence="3 4">
    <name type="scientific">Oesophagostomum dentatum</name>
    <name type="common">Nodular worm</name>
    <dbReference type="NCBI Taxonomy" id="61180"/>
    <lineage>
        <taxon>Eukaryota</taxon>
        <taxon>Metazoa</taxon>
        <taxon>Ecdysozoa</taxon>
        <taxon>Nematoda</taxon>
        <taxon>Chromadorea</taxon>
        <taxon>Rhabditida</taxon>
        <taxon>Rhabditina</taxon>
        <taxon>Rhabditomorpha</taxon>
        <taxon>Strongyloidea</taxon>
        <taxon>Strongylidae</taxon>
        <taxon>Oesophagostomum</taxon>
    </lineage>
</organism>
<keyword evidence="2" id="KW-0732">Signal</keyword>
<reference evidence="3 4" key="1">
    <citation type="submission" date="2014-03" db="EMBL/GenBank/DDBJ databases">
        <title>Draft genome of the hookworm Oesophagostomum dentatum.</title>
        <authorList>
            <person name="Mitreva M."/>
        </authorList>
    </citation>
    <scope>NUCLEOTIDE SEQUENCE [LARGE SCALE GENOMIC DNA]</scope>
    <source>
        <strain evidence="3 4">OD-Hann</strain>
    </source>
</reference>
<name>A0A0B1TBP3_OESDE</name>
<keyword evidence="4" id="KW-1185">Reference proteome</keyword>
<accession>A0A0B1TBP3</accession>
<proteinExistence type="predicted"/>
<dbReference type="AlphaFoldDB" id="A0A0B1TBP3"/>
<evidence type="ECO:0000256" key="2">
    <source>
        <dbReference type="SAM" id="SignalP"/>
    </source>
</evidence>
<evidence type="ECO:0000313" key="4">
    <source>
        <dbReference type="Proteomes" id="UP000053660"/>
    </source>
</evidence>
<evidence type="ECO:0000256" key="1">
    <source>
        <dbReference type="SAM" id="MobiDB-lite"/>
    </source>
</evidence>
<dbReference type="EMBL" id="KN550247">
    <property type="protein sequence ID" value="KHJ94664.1"/>
    <property type="molecule type" value="Genomic_DNA"/>
</dbReference>
<protein>
    <submittedName>
        <fullName evidence="3">Uncharacterized protein</fullName>
    </submittedName>
</protein>
<feature type="chain" id="PRO_5002061578" evidence="2">
    <location>
        <begin position="23"/>
        <end position="68"/>
    </location>
</feature>
<gene>
    <name evidence="3" type="ORF">OESDEN_05412</name>
</gene>
<evidence type="ECO:0000313" key="3">
    <source>
        <dbReference type="EMBL" id="KHJ94664.1"/>
    </source>
</evidence>
<feature type="signal peptide" evidence="2">
    <location>
        <begin position="1"/>
        <end position="22"/>
    </location>
</feature>
<sequence length="68" mass="7165">MKLAAMLLAVILVVLSLTFTEAADTQKPTGQPPKSFSARLHRFRGTLPPGFTGTPPPGFSGKPKTKSA</sequence>
<dbReference type="Proteomes" id="UP000053660">
    <property type="component" value="Unassembled WGS sequence"/>
</dbReference>